<reference evidence="1 2" key="1">
    <citation type="journal article" date="2017" name="BMC Genomics">
        <title>Comparative genomic and phylogenomic analyses of the Bifidobacteriaceae family.</title>
        <authorList>
            <person name="Lugli G.A."/>
            <person name="Milani C."/>
            <person name="Turroni F."/>
            <person name="Duranti S."/>
            <person name="Mancabelli L."/>
            <person name="Mangifesta M."/>
            <person name="Ferrario C."/>
            <person name="Modesto M."/>
            <person name="Mattarelli P."/>
            <person name="Jiri K."/>
            <person name="van Sinderen D."/>
            <person name="Ventura M."/>
        </authorList>
    </citation>
    <scope>NUCLEOTIDE SEQUENCE [LARGE SCALE GENOMIC DNA]</scope>
    <source>
        <strain evidence="1 2">DSM 28807</strain>
    </source>
</reference>
<name>A0A261FU37_9BIFI</name>
<proteinExistence type="predicted"/>
<protein>
    <submittedName>
        <fullName evidence="1">Uncharacterized protein</fullName>
    </submittedName>
</protein>
<dbReference type="AlphaFoldDB" id="A0A261FU37"/>
<evidence type="ECO:0000313" key="2">
    <source>
        <dbReference type="Proteomes" id="UP000216352"/>
    </source>
</evidence>
<evidence type="ECO:0000313" key="1">
    <source>
        <dbReference type="EMBL" id="OZG62687.1"/>
    </source>
</evidence>
<dbReference type="RefSeq" id="WP_072725748.1">
    <property type="nucleotide sequence ID" value="NZ_BDIS01000016.1"/>
</dbReference>
<organism evidence="1 2">
    <name type="scientific">Bifidobacterium lemurum</name>
    <dbReference type="NCBI Taxonomy" id="1603886"/>
    <lineage>
        <taxon>Bacteria</taxon>
        <taxon>Bacillati</taxon>
        <taxon>Actinomycetota</taxon>
        <taxon>Actinomycetes</taxon>
        <taxon>Bifidobacteriales</taxon>
        <taxon>Bifidobacteriaceae</taxon>
        <taxon>Bifidobacterium</taxon>
    </lineage>
</organism>
<gene>
    <name evidence="1" type="ORF">BLEM_0604</name>
</gene>
<dbReference type="Proteomes" id="UP000216352">
    <property type="component" value="Unassembled WGS sequence"/>
</dbReference>
<keyword evidence="2" id="KW-1185">Reference proteome</keyword>
<accession>A0A261FU37</accession>
<comment type="caution">
    <text evidence="1">The sequence shown here is derived from an EMBL/GenBank/DDBJ whole genome shotgun (WGS) entry which is preliminary data.</text>
</comment>
<sequence length="118" mass="12914">MIADEIRALAAQLEHADIIDRAVTDAAQVKPAQGRVTALIGPPSIQWEQWDEHATSFDVWLIAGTMGSQADALDSIYTAIDQLETLQEANLIQAEPAGFKRPNGDTLAAYKLQINREE</sequence>
<dbReference type="STRING" id="1603886.GCA_001895165_01309"/>
<dbReference type="EMBL" id="MWWX01000004">
    <property type="protein sequence ID" value="OZG62687.1"/>
    <property type="molecule type" value="Genomic_DNA"/>
</dbReference>